<sequence length="128" mass="14238">MMRVSDLRWSETSNVVRWKEGSRIVKISLDQPPTSVVLAPATNVVVVVDSSPNGSKLSNAVLFDCNGCEIRRLKPPNIWSEPSWRLGFYFVMLEPDDSIRAVFSTTVGDVSGIVDLNTGELIDVAEWR</sequence>
<organism evidence="1 2">
    <name type="scientific">Pilimelia terevasa</name>
    <dbReference type="NCBI Taxonomy" id="53372"/>
    <lineage>
        <taxon>Bacteria</taxon>
        <taxon>Bacillati</taxon>
        <taxon>Actinomycetota</taxon>
        <taxon>Actinomycetes</taxon>
        <taxon>Micromonosporales</taxon>
        <taxon>Micromonosporaceae</taxon>
        <taxon>Pilimelia</taxon>
    </lineage>
</organism>
<protein>
    <submittedName>
        <fullName evidence="1">Uncharacterized protein</fullName>
    </submittedName>
</protein>
<name>A0A8J3FJJ5_9ACTN</name>
<proteinExistence type="predicted"/>
<reference evidence="1" key="2">
    <citation type="submission" date="2020-09" db="EMBL/GenBank/DDBJ databases">
        <authorList>
            <person name="Sun Q."/>
            <person name="Ohkuma M."/>
        </authorList>
    </citation>
    <scope>NUCLEOTIDE SEQUENCE</scope>
    <source>
        <strain evidence="1">JCM 3091</strain>
    </source>
</reference>
<comment type="caution">
    <text evidence="1">The sequence shown here is derived from an EMBL/GenBank/DDBJ whole genome shotgun (WGS) entry which is preliminary data.</text>
</comment>
<dbReference type="Proteomes" id="UP000662200">
    <property type="component" value="Unassembled WGS sequence"/>
</dbReference>
<reference evidence="1" key="1">
    <citation type="journal article" date="2014" name="Int. J. Syst. Evol. Microbiol.">
        <title>Complete genome sequence of Corynebacterium casei LMG S-19264T (=DSM 44701T), isolated from a smear-ripened cheese.</title>
        <authorList>
            <consortium name="US DOE Joint Genome Institute (JGI-PGF)"/>
            <person name="Walter F."/>
            <person name="Albersmeier A."/>
            <person name="Kalinowski J."/>
            <person name="Ruckert C."/>
        </authorList>
    </citation>
    <scope>NUCLEOTIDE SEQUENCE</scope>
    <source>
        <strain evidence="1">JCM 3091</strain>
    </source>
</reference>
<gene>
    <name evidence="1" type="ORF">GCM10010124_36780</name>
</gene>
<evidence type="ECO:0000313" key="1">
    <source>
        <dbReference type="EMBL" id="GGK40617.1"/>
    </source>
</evidence>
<accession>A0A8J3FJJ5</accession>
<dbReference type="AlphaFoldDB" id="A0A8J3FJJ5"/>
<evidence type="ECO:0000313" key="2">
    <source>
        <dbReference type="Proteomes" id="UP000662200"/>
    </source>
</evidence>
<dbReference type="EMBL" id="BMQC01000018">
    <property type="protein sequence ID" value="GGK40617.1"/>
    <property type="molecule type" value="Genomic_DNA"/>
</dbReference>
<keyword evidence="2" id="KW-1185">Reference proteome</keyword>